<name>E1TFX5_BURSG</name>
<dbReference type="InterPro" id="IPR011990">
    <property type="entry name" value="TPR-like_helical_dom_sf"/>
</dbReference>
<evidence type="ECO:0000256" key="2">
    <source>
        <dbReference type="ARBA" id="ARBA00022840"/>
    </source>
</evidence>
<dbReference type="Pfam" id="PF02954">
    <property type="entry name" value="HTH_8"/>
    <property type="match status" value="1"/>
</dbReference>
<dbReference type="InterPro" id="IPR058031">
    <property type="entry name" value="AAA_lid_NorR"/>
</dbReference>
<dbReference type="FunFam" id="3.40.50.300:FF:000006">
    <property type="entry name" value="DNA-binding transcriptional regulator NtrC"/>
    <property type="match status" value="1"/>
</dbReference>
<dbReference type="SMART" id="SM00382">
    <property type="entry name" value="AAA"/>
    <property type="match status" value="1"/>
</dbReference>
<evidence type="ECO:0000256" key="1">
    <source>
        <dbReference type="ARBA" id="ARBA00022741"/>
    </source>
</evidence>
<evidence type="ECO:0000256" key="3">
    <source>
        <dbReference type="ARBA" id="ARBA00023015"/>
    </source>
</evidence>
<keyword evidence="2" id="KW-0067">ATP-binding</keyword>
<dbReference type="InterPro" id="IPR027417">
    <property type="entry name" value="P-loop_NTPase"/>
</dbReference>
<keyword evidence="4" id="KW-0238">DNA-binding</keyword>
<proteinExistence type="predicted"/>
<dbReference type="Gene3D" id="1.10.8.60">
    <property type="match status" value="1"/>
</dbReference>
<evidence type="ECO:0000259" key="6">
    <source>
        <dbReference type="PROSITE" id="PS50045"/>
    </source>
</evidence>
<dbReference type="InterPro" id="IPR003593">
    <property type="entry name" value="AAA+_ATPase"/>
</dbReference>
<keyword evidence="1" id="KW-0547">Nucleotide-binding</keyword>
<dbReference type="Gene3D" id="1.10.10.60">
    <property type="entry name" value="Homeodomain-like"/>
    <property type="match status" value="1"/>
</dbReference>
<evidence type="ECO:0000313" key="7">
    <source>
        <dbReference type="EMBL" id="ADN60402.1"/>
    </source>
</evidence>
<evidence type="ECO:0000256" key="5">
    <source>
        <dbReference type="ARBA" id="ARBA00023163"/>
    </source>
</evidence>
<dbReference type="InterPro" id="IPR002078">
    <property type="entry name" value="Sigma_54_int"/>
</dbReference>
<dbReference type="KEGG" id="bgf:BC1003_4470"/>
<dbReference type="STRING" id="640512.BC1003_4470"/>
<dbReference type="HOGENOM" id="CLU_020299_1_0_4"/>
<feature type="domain" description="Sigma-54 factor interaction" evidence="6">
    <location>
        <begin position="22"/>
        <end position="246"/>
    </location>
</feature>
<dbReference type="Pfam" id="PF00158">
    <property type="entry name" value="Sigma54_activat"/>
    <property type="match status" value="1"/>
</dbReference>
<dbReference type="SUPFAM" id="SSF46689">
    <property type="entry name" value="Homeodomain-like"/>
    <property type="match status" value="1"/>
</dbReference>
<dbReference type="Pfam" id="PF25601">
    <property type="entry name" value="AAA_lid_14"/>
    <property type="match status" value="1"/>
</dbReference>
<organism evidence="7">
    <name type="scientific">Burkholderia sp. (strain CCGE1003)</name>
    <dbReference type="NCBI Taxonomy" id="640512"/>
    <lineage>
        <taxon>Bacteria</taxon>
        <taxon>Pseudomonadati</taxon>
        <taxon>Pseudomonadota</taxon>
        <taxon>Betaproteobacteria</taxon>
        <taxon>Burkholderiales</taxon>
        <taxon>Burkholderiaceae</taxon>
        <taxon>Burkholderia</taxon>
    </lineage>
</organism>
<dbReference type="Gene3D" id="3.40.50.300">
    <property type="entry name" value="P-loop containing nucleotide triphosphate hydrolases"/>
    <property type="match status" value="1"/>
</dbReference>
<dbReference type="EMBL" id="CP002218">
    <property type="protein sequence ID" value="ADN60402.1"/>
    <property type="molecule type" value="Genomic_DNA"/>
</dbReference>
<keyword evidence="5" id="KW-0804">Transcription</keyword>
<dbReference type="Gene3D" id="1.25.40.10">
    <property type="entry name" value="Tetratricopeptide repeat domain"/>
    <property type="match status" value="2"/>
</dbReference>
<reference evidence="7" key="1">
    <citation type="submission" date="2010-09" db="EMBL/GenBank/DDBJ databases">
        <title>Complete sequence of chromosome2 of Burkholderia sp. CCGE1003.</title>
        <authorList>
            <consortium name="US DOE Joint Genome Institute"/>
            <person name="Lucas S."/>
            <person name="Copeland A."/>
            <person name="Lapidus A."/>
            <person name="Cheng J.-F."/>
            <person name="Bruce D."/>
            <person name="Goodwin L."/>
            <person name="Pitluck S."/>
            <person name="Daligault H."/>
            <person name="Davenport K."/>
            <person name="Detter J.C."/>
            <person name="Han C."/>
            <person name="Tapia R."/>
            <person name="Land M."/>
            <person name="Hauser L."/>
            <person name="Jeffries C."/>
            <person name="Kyrpides N."/>
            <person name="Ivanova N."/>
            <person name="Ovchinnikova G."/>
            <person name="Martinez-Romero E."/>
            <person name="Rogel M.A."/>
            <person name="Auchtung J."/>
            <person name="Tiedje J.M."/>
            <person name="Woyke T."/>
        </authorList>
    </citation>
    <scope>NUCLEOTIDE SEQUENCE</scope>
    <source>
        <strain evidence="7">CCGE1003</strain>
    </source>
</reference>
<dbReference type="SUPFAM" id="SSF48452">
    <property type="entry name" value="TPR-like"/>
    <property type="match status" value="2"/>
</dbReference>
<keyword evidence="3" id="KW-0805">Transcription regulation</keyword>
<dbReference type="GO" id="GO:0043565">
    <property type="term" value="F:sequence-specific DNA binding"/>
    <property type="evidence" value="ECO:0007669"/>
    <property type="project" value="InterPro"/>
</dbReference>
<accession>E1TFX5</accession>
<sequence>MSYTPVVPFAQEKTESTESGSFVGGAPAFRQLVRMIDRVAPTDHPLLIFGPTGSGKELVARRVHAHSQRQDQPFVDVNCGAIPEHLVEAELFGHVKGAFTGAAENRQGLFQQVGKGTLLLDEIGELPLALQPKLLRVLETRTFRPLGSATSLHFAGRVVAATHRDLRELAREGLFREDLFYRLAVFVLAVPGLEQRVEDIPALVNHFASQHARRLEFSPAALRRLAQHPWPGHIRQLRNLISQLSVLAESAHIDVDTLEPFLANEASGPVSRASLADMLLQLEGRDKLSAAEDLLIDRALERTSGNKSAAAALLGVGRKTIERRLKSREEHHREARKCLEHARALIEESNFAEAIPPLRRCLDVLQTPNEQEAVRRLQFDAYRLLGMSLRSVHGWLYAEATACYAAALAIGEGVCAPAEIAAIQFGIWTTQLTTLQLKQARATAQNMLERAQNGGDRVALDEAHVAMTNTLFWLGDSEEALACLARGNLLGVGVNDIRTGSQGIDLASLALTFEGLAAYQIGAFAQARRAMEMLILRASEPGVHALAHVVNLQGAAWLAALFDDIDRLGRLASELESVSIAYGFAFYRGVGQVLRACHLSALGQTDEAETVMLDGYDNHVVCNGGALFYSFKTWHHGELLLRAGRARECEAMLATAIDETLARQERVYLGKLLVTRARAQWALGDVNAAELGLRTALSTALAFGSVPARVEAARYLGDLLRSTGRVAEAIETLERGLRSLPVDATPRVAGTAKLLAELQQQTSFDNYTQGIVNGI</sequence>
<dbReference type="OrthoDB" id="5496274at2"/>
<dbReference type="InterPro" id="IPR009057">
    <property type="entry name" value="Homeodomain-like_sf"/>
</dbReference>
<dbReference type="GO" id="GO:0006355">
    <property type="term" value="P:regulation of DNA-templated transcription"/>
    <property type="evidence" value="ECO:0007669"/>
    <property type="project" value="InterPro"/>
</dbReference>
<gene>
    <name evidence="7" type="ordered locus">BC1003_4470</name>
</gene>
<dbReference type="PROSITE" id="PS50045">
    <property type="entry name" value="SIGMA54_INTERACT_4"/>
    <property type="match status" value="1"/>
</dbReference>
<dbReference type="eggNOG" id="COG3829">
    <property type="taxonomic scope" value="Bacteria"/>
</dbReference>
<dbReference type="GO" id="GO:0005524">
    <property type="term" value="F:ATP binding"/>
    <property type="evidence" value="ECO:0007669"/>
    <property type="project" value="UniProtKB-KW"/>
</dbReference>
<dbReference type="CDD" id="cd00009">
    <property type="entry name" value="AAA"/>
    <property type="match status" value="1"/>
</dbReference>
<protein>
    <submittedName>
        <fullName evidence="7">Sigma54 specific transcriptional regulator, Fis family</fullName>
    </submittedName>
</protein>
<dbReference type="AlphaFoldDB" id="E1TFX5"/>
<dbReference type="PANTHER" id="PTHR32071">
    <property type="entry name" value="TRANSCRIPTIONAL REGULATORY PROTEIN"/>
    <property type="match status" value="1"/>
</dbReference>
<dbReference type="InterPro" id="IPR002197">
    <property type="entry name" value="HTH_Fis"/>
</dbReference>
<evidence type="ECO:0000256" key="4">
    <source>
        <dbReference type="ARBA" id="ARBA00023125"/>
    </source>
</evidence>
<dbReference type="PANTHER" id="PTHR32071:SF117">
    <property type="entry name" value="PTS-DEPENDENT DIHYDROXYACETONE KINASE OPERON REGULATORY PROTEIN-RELATED"/>
    <property type="match status" value="1"/>
</dbReference>
<dbReference type="SUPFAM" id="SSF52540">
    <property type="entry name" value="P-loop containing nucleoside triphosphate hydrolases"/>
    <property type="match status" value="1"/>
</dbReference>
<dbReference type="PRINTS" id="PR01590">
    <property type="entry name" value="HTHFIS"/>
</dbReference>